<feature type="compositionally biased region" description="Basic and acidic residues" evidence="1">
    <location>
        <begin position="110"/>
        <end position="140"/>
    </location>
</feature>
<sequence>MVQFLGMTRLLSLLGGFLIAWGGFVLVTGDFVATVDIAAGLVASGIGVIALAQVAKALERIAGLLAERNQMPVMRPVEAPRPPMQAQPQPQPQPHAQLQPQPHPQVPVSGERRPPADPERRPPQAEPDIKPQPEPARREAPAAPPVEAGPKVVREGVIEGQRFRFFEDGSIEAEGPRGIRRFRSIEEAREQIMRDRAEPPQNQKPAQPPADRRPPDEARAPRMPAEAETPPGQRPAAKQEQDLTWDAYLSGGRKAENEPARLPDDDQWSEPFRMLLRGDAPPADPKANKR</sequence>
<dbReference type="EMBL" id="AP023361">
    <property type="protein sequence ID" value="BCJ90267.1"/>
    <property type="molecule type" value="Genomic_DNA"/>
</dbReference>
<keyword evidence="2" id="KW-0472">Membrane</keyword>
<reference evidence="3 4" key="1">
    <citation type="submission" date="2020-08" db="EMBL/GenBank/DDBJ databases">
        <title>Genome sequence of Rhizobiales bacterium strain IZ6.</title>
        <authorList>
            <person name="Nakai R."/>
            <person name="Naganuma T."/>
        </authorList>
    </citation>
    <scope>NUCLEOTIDE SEQUENCE [LARGE SCALE GENOMIC DNA]</scope>
    <source>
        <strain evidence="3 4">IZ6</strain>
    </source>
</reference>
<evidence type="ECO:0000256" key="1">
    <source>
        <dbReference type="SAM" id="MobiDB-lite"/>
    </source>
</evidence>
<protein>
    <submittedName>
        <fullName evidence="3">Uncharacterized protein</fullName>
    </submittedName>
</protein>
<keyword evidence="2" id="KW-0812">Transmembrane</keyword>
<dbReference type="KEGG" id="tso:IZ6_10020"/>
<feature type="transmembrane region" description="Helical" evidence="2">
    <location>
        <begin position="39"/>
        <end position="58"/>
    </location>
</feature>
<keyword evidence="4" id="KW-1185">Reference proteome</keyword>
<proteinExistence type="predicted"/>
<feature type="compositionally biased region" description="Basic and acidic residues" evidence="1">
    <location>
        <begin position="183"/>
        <end position="198"/>
    </location>
</feature>
<evidence type="ECO:0000313" key="3">
    <source>
        <dbReference type="EMBL" id="BCJ90267.1"/>
    </source>
</evidence>
<evidence type="ECO:0000313" key="4">
    <source>
        <dbReference type="Proteomes" id="UP000515317"/>
    </source>
</evidence>
<name>A0A6S6QQM1_9HYPH</name>
<feature type="region of interest" description="Disordered" evidence="1">
    <location>
        <begin position="76"/>
        <end position="290"/>
    </location>
</feature>
<accession>A0A6S6QQM1</accession>
<feature type="compositionally biased region" description="Basic and acidic residues" evidence="1">
    <location>
        <begin position="152"/>
        <end position="167"/>
    </location>
</feature>
<dbReference type="Proteomes" id="UP000515317">
    <property type="component" value="Chromosome"/>
</dbReference>
<feature type="compositionally biased region" description="Basic and acidic residues" evidence="1">
    <location>
        <begin position="210"/>
        <end position="220"/>
    </location>
</feature>
<gene>
    <name evidence="3" type="ORF">IZ6_10020</name>
</gene>
<organism evidence="3 4">
    <name type="scientific">Terrihabitans soli</name>
    <dbReference type="NCBI Taxonomy" id="708113"/>
    <lineage>
        <taxon>Bacteria</taxon>
        <taxon>Pseudomonadati</taxon>
        <taxon>Pseudomonadota</taxon>
        <taxon>Alphaproteobacteria</taxon>
        <taxon>Hyphomicrobiales</taxon>
        <taxon>Terrihabitans</taxon>
    </lineage>
</organism>
<feature type="compositionally biased region" description="Pro residues" evidence="1">
    <location>
        <begin position="79"/>
        <end position="93"/>
    </location>
</feature>
<keyword evidence="2" id="KW-1133">Transmembrane helix</keyword>
<evidence type="ECO:0000256" key="2">
    <source>
        <dbReference type="SAM" id="Phobius"/>
    </source>
</evidence>
<dbReference type="AlphaFoldDB" id="A0A6S6QQM1"/>
<feature type="compositionally biased region" description="Low complexity" evidence="1">
    <location>
        <begin position="221"/>
        <end position="231"/>
    </location>
</feature>
<feature type="compositionally biased region" description="Basic and acidic residues" evidence="1">
    <location>
        <begin position="253"/>
        <end position="264"/>
    </location>
</feature>